<dbReference type="InterPro" id="IPR018244">
    <property type="entry name" value="Allrgn_V5/Tpx1_CS"/>
</dbReference>
<evidence type="ECO:0000256" key="2">
    <source>
        <dbReference type="ARBA" id="ARBA00023157"/>
    </source>
</evidence>
<dbReference type="Gene3D" id="1.10.10.740">
    <property type="entry name" value="Crisp domain"/>
    <property type="match status" value="1"/>
</dbReference>
<dbReference type="InterPro" id="IPR042076">
    <property type="entry name" value="Crisp-like_dom"/>
</dbReference>
<reference evidence="6" key="1">
    <citation type="submission" date="2025-08" db="UniProtKB">
        <authorList>
            <consortium name="Ensembl"/>
        </authorList>
    </citation>
    <scope>IDENTIFICATION</scope>
</reference>
<feature type="transmembrane region" description="Helical" evidence="4">
    <location>
        <begin position="106"/>
        <end position="130"/>
    </location>
</feature>
<dbReference type="SMART" id="SM00198">
    <property type="entry name" value="SCP"/>
    <property type="match status" value="1"/>
</dbReference>
<reference evidence="6" key="2">
    <citation type="submission" date="2025-09" db="UniProtKB">
        <authorList>
            <consortium name="Ensembl"/>
        </authorList>
    </citation>
    <scope>IDENTIFICATION</scope>
</reference>
<feature type="domain" description="ShKT" evidence="5">
    <location>
        <begin position="186"/>
        <end position="219"/>
    </location>
</feature>
<evidence type="ECO:0000256" key="1">
    <source>
        <dbReference type="ARBA" id="ARBA00009923"/>
    </source>
</evidence>
<keyword evidence="7" id="KW-1185">Reference proteome</keyword>
<protein>
    <recommendedName>
        <fullName evidence="5">ShKT domain-containing protein</fullName>
    </recommendedName>
</protein>
<evidence type="ECO:0000256" key="4">
    <source>
        <dbReference type="SAM" id="Phobius"/>
    </source>
</evidence>
<proteinExistence type="inferred from homology"/>
<dbReference type="PANTHER" id="PTHR10334">
    <property type="entry name" value="CYSTEINE-RICH SECRETORY PROTEIN-RELATED"/>
    <property type="match status" value="1"/>
</dbReference>
<comment type="similarity">
    <text evidence="1">Belongs to the CRISP family.</text>
</comment>
<dbReference type="Gene3D" id="3.40.33.10">
    <property type="entry name" value="CAP"/>
    <property type="match status" value="2"/>
</dbReference>
<dbReference type="OMA" id="YDEYTDC"/>
<dbReference type="Pfam" id="PF08562">
    <property type="entry name" value="Crisp"/>
    <property type="match status" value="1"/>
</dbReference>
<dbReference type="InterPro" id="IPR003582">
    <property type="entry name" value="ShKT_dom"/>
</dbReference>
<dbReference type="Ensembl" id="ENSJJAT00000001026.1">
    <property type="protein sequence ID" value="ENSJJAP00000000935.1"/>
    <property type="gene ID" value="ENSJJAG00000000785.1"/>
</dbReference>
<dbReference type="InterPro" id="IPR014044">
    <property type="entry name" value="CAP_dom"/>
</dbReference>
<keyword evidence="4" id="KW-0472">Membrane</keyword>
<dbReference type="GeneTree" id="ENSGT00940000162362"/>
<keyword evidence="4" id="KW-0812">Transmembrane</keyword>
<keyword evidence="4" id="KW-1133">Transmembrane helix</keyword>
<dbReference type="PROSITE" id="PS01010">
    <property type="entry name" value="CRISP_2"/>
    <property type="match status" value="1"/>
</dbReference>
<keyword evidence="2 3" id="KW-1015">Disulfide bond</keyword>
<organism evidence="6 7">
    <name type="scientific">Jaculus jaculus</name>
    <name type="common">Lesser Egyptian jerboa</name>
    <dbReference type="NCBI Taxonomy" id="51337"/>
    <lineage>
        <taxon>Eukaryota</taxon>
        <taxon>Metazoa</taxon>
        <taxon>Chordata</taxon>
        <taxon>Craniata</taxon>
        <taxon>Vertebrata</taxon>
        <taxon>Euteleostomi</taxon>
        <taxon>Mammalia</taxon>
        <taxon>Eutheria</taxon>
        <taxon>Euarchontoglires</taxon>
        <taxon>Glires</taxon>
        <taxon>Rodentia</taxon>
        <taxon>Myomorpha</taxon>
        <taxon>Dipodoidea</taxon>
        <taxon>Dipodidae</taxon>
        <taxon>Dipodinae</taxon>
        <taxon>Jaculus</taxon>
    </lineage>
</organism>
<dbReference type="Proteomes" id="UP000694385">
    <property type="component" value="Unassembled WGS sequence"/>
</dbReference>
<accession>A0A8C5JUR1</accession>
<dbReference type="InterPro" id="IPR035940">
    <property type="entry name" value="CAP_sf"/>
</dbReference>
<dbReference type="SUPFAM" id="SSF55797">
    <property type="entry name" value="PR-1-like"/>
    <property type="match status" value="1"/>
</dbReference>
<dbReference type="FunFam" id="1.10.10.740:FF:000001">
    <property type="entry name" value="Cysteine-rich secretory protein 2"/>
    <property type="match status" value="1"/>
</dbReference>
<dbReference type="PROSITE" id="PS51670">
    <property type="entry name" value="SHKT"/>
    <property type="match status" value="1"/>
</dbReference>
<comment type="caution">
    <text evidence="3">Lacks conserved residue(s) required for the propagation of feature annotation.</text>
</comment>
<feature type="disulfide bond" evidence="3">
    <location>
        <begin position="195"/>
        <end position="213"/>
    </location>
</feature>
<evidence type="ECO:0000313" key="6">
    <source>
        <dbReference type="Ensembl" id="ENSJJAP00000000935.1"/>
    </source>
</evidence>
<evidence type="ECO:0000259" key="5">
    <source>
        <dbReference type="PROSITE" id="PS51670"/>
    </source>
</evidence>
<evidence type="ECO:0000313" key="7">
    <source>
        <dbReference type="Proteomes" id="UP000694385"/>
    </source>
</evidence>
<feature type="disulfide bond" evidence="3">
    <location>
        <begin position="204"/>
        <end position="217"/>
    </location>
</feature>
<dbReference type="InterPro" id="IPR001283">
    <property type="entry name" value="CRISP-related"/>
</dbReference>
<dbReference type="GO" id="GO:0005576">
    <property type="term" value="C:extracellular region"/>
    <property type="evidence" value="ECO:0007669"/>
    <property type="project" value="InterPro"/>
</dbReference>
<name>A0A8C5JUR1_JACJA</name>
<evidence type="ECO:0000256" key="3">
    <source>
        <dbReference type="PROSITE-ProRule" id="PRU01005"/>
    </source>
</evidence>
<dbReference type="InterPro" id="IPR013871">
    <property type="entry name" value="Cysteine_rich_secretory"/>
</dbReference>
<dbReference type="SUPFAM" id="SSF57546">
    <property type="entry name" value="Crisp domain-like"/>
    <property type="match status" value="1"/>
</dbReference>
<dbReference type="AlphaFoldDB" id="A0A8C5JUR1"/>
<sequence length="221" mass="24925">LFSGETMKFFLFLSVAAVFVPALAIRSKATRALFNKLSTELVAAQEEIVKVHNAFRRKVQPPARNMMKLNWSLPAAENARILARYCDFSGYGSSWSNMFFHPEACLFLLLRVSVILVSLQMVWASTYLIGCDVASCRKKKAEQYLYICHYCHEGNDPDTINLPYKAGPSCGDCPNHCEDRLCTNPCVHYDEYNNCDKQMKVLGCEHPSVKLLCKASCLCTN</sequence>